<dbReference type="InterPro" id="IPR000998">
    <property type="entry name" value="MAM_dom"/>
</dbReference>
<feature type="domain" description="Fibronectin type-III" evidence="3">
    <location>
        <begin position="476"/>
        <end position="566"/>
    </location>
</feature>
<dbReference type="SUPFAM" id="SSF49899">
    <property type="entry name" value="Concanavalin A-like lectins/glucanases"/>
    <property type="match status" value="1"/>
</dbReference>
<feature type="domain" description="MAM" evidence="2">
    <location>
        <begin position="306"/>
        <end position="472"/>
    </location>
</feature>
<dbReference type="InterPro" id="IPR013783">
    <property type="entry name" value="Ig-like_fold"/>
</dbReference>
<organism evidence="4 5">
    <name type="scientific">Aquaticitalea lipolytica</name>
    <dbReference type="NCBI Taxonomy" id="1247562"/>
    <lineage>
        <taxon>Bacteria</taxon>
        <taxon>Pseudomonadati</taxon>
        <taxon>Bacteroidota</taxon>
        <taxon>Flavobacteriia</taxon>
        <taxon>Flavobacteriales</taxon>
        <taxon>Flavobacteriaceae</taxon>
        <taxon>Aquaticitalea</taxon>
    </lineage>
</organism>
<feature type="signal peptide" evidence="1">
    <location>
        <begin position="1"/>
        <end position="19"/>
    </location>
</feature>
<dbReference type="GO" id="GO:0005975">
    <property type="term" value="P:carbohydrate metabolic process"/>
    <property type="evidence" value="ECO:0007669"/>
    <property type="project" value="UniProtKB-ARBA"/>
</dbReference>
<evidence type="ECO:0000256" key="1">
    <source>
        <dbReference type="SAM" id="SignalP"/>
    </source>
</evidence>
<dbReference type="CDD" id="cd00063">
    <property type="entry name" value="FN3"/>
    <property type="match status" value="2"/>
</dbReference>
<dbReference type="PROSITE" id="PS50853">
    <property type="entry name" value="FN3"/>
    <property type="match status" value="2"/>
</dbReference>
<dbReference type="Proteomes" id="UP000598120">
    <property type="component" value="Unassembled WGS sequence"/>
</dbReference>
<evidence type="ECO:0000313" key="5">
    <source>
        <dbReference type="Proteomes" id="UP000598120"/>
    </source>
</evidence>
<dbReference type="Pfam" id="PF23759">
    <property type="entry name" value="GBD_T9SS_assoc"/>
    <property type="match status" value="1"/>
</dbReference>
<dbReference type="InterPro" id="IPR056600">
    <property type="entry name" value="GBD_T9SS_assoc"/>
</dbReference>
<dbReference type="InterPro" id="IPR026341">
    <property type="entry name" value="T9SS_type_B"/>
</dbReference>
<dbReference type="InterPro" id="IPR013320">
    <property type="entry name" value="ConA-like_dom_sf"/>
</dbReference>
<comment type="caution">
    <text evidence="4">The sequence shown here is derived from an EMBL/GenBank/DDBJ whole genome shotgun (WGS) entry which is preliminary data.</text>
</comment>
<reference evidence="4 5" key="1">
    <citation type="journal article" date="2014" name="Int. J. Syst. Evol. Microbiol.">
        <title>Complete genome sequence of Corynebacterium casei LMG S-19264T (=DSM 44701T), isolated from a smear-ripened cheese.</title>
        <authorList>
            <consortium name="US DOE Joint Genome Institute (JGI-PGF)"/>
            <person name="Walter F."/>
            <person name="Albersmeier A."/>
            <person name="Kalinowski J."/>
            <person name="Ruckert C."/>
        </authorList>
    </citation>
    <scope>NUCLEOTIDE SEQUENCE [LARGE SCALE GENOMIC DNA]</scope>
    <source>
        <strain evidence="4 5">CGMCC 1.15295</strain>
    </source>
</reference>
<evidence type="ECO:0008006" key="6">
    <source>
        <dbReference type="Google" id="ProtNLM"/>
    </source>
</evidence>
<name>A0A8J2TR75_9FLAO</name>
<evidence type="ECO:0000259" key="3">
    <source>
        <dbReference type="PROSITE" id="PS50853"/>
    </source>
</evidence>
<dbReference type="NCBIfam" id="NF038128">
    <property type="entry name" value="choice_anch_J"/>
    <property type="match status" value="1"/>
</dbReference>
<dbReference type="InterPro" id="IPR036116">
    <property type="entry name" value="FN3_sf"/>
</dbReference>
<dbReference type="PROSITE" id="PS50060">
    <property type="entry name" value="MAM_2"/>
    <property type="match status" value="1"/>
</dbReference>
<accession>A0A8J2TR75</accession>
<dbReference type="SMART" id="SM00060">
    <property type="entry name" value="FN3"/>
    <property type="match status" value="2"/>
</dbReference>
<dbReference type="GO" id="GO:0016020">
    <property type="term" value="C:membrane"/>
    <property type="evidence" value="ECO:0007669"/>
    <property type="project" value="InterPro"/>
</dbReference>
<evidence type="ECO:0000259" key="2">
    <source>
        <dbReference type="PROSITE" id="PS50060"/>
    </source>
</evidence>
<dbReference type="InterPro" id="IPR003961">
    <property type="entry name" value="FN3_dom"/>
</dbReference>
<dbReference type="EMBL" id="BMIC01000004">
    <property type="protein sequence ID" value="GFZ89367.1"/>
    <property type="molecule type" value="Genomic_DNA"/>
</dbReference>
<sequence length="1518" mass="160320">MKKITFFLLLLLFSFQAIAQVLNQAASWPNTNWSITGTYVNGPTIFEANPTTSANFAYDDDDAGSGAINNIQAVSPVIDLTAAFNAGETWLFLNSTYVYNNIGADRLGVQYWNADTSTWINWGTPLAADTPGAPLDNFCNGASQPFNSGELNIAGFTPTQLAGFRYRIFYNDGGVWAWGFCFNSPTITSQTPPTCPDITGLAVANVTSTTADVTWSAGNTEVLWEIAIQPAGTGTPSGPGTQTPNNAPYNAMSLNPSTAYEIYVRGDCGANGLSNWVGPINFTTLNTPPPPPNGVTCSSGSSSFIFSESFETNPPSGWTGTGFSGANGNWRITAGNANSGGTGPFVSFNGGMHLEYEASGNSTTIANAISPAIDLSTAVDGAELSFYMHAFGDNMGTLNVGISTSATGPFTNLYSWVGDYQTTANEAWVPIGVNLDAYLGQVVYIRFSYGGAGTGFEGDMSIDYVRVETCGSFCIAPSNLAVANVGGTSADISWTPNNGELAWEYVVQPAGTGAPTGSGNPVSSTTVNETTLNYSTAYEVYVRADCGGGNYSVWAGPVNFTTTVQTDFIVDCNVGPVNSVSCYDDGDPTPPIYTFTSSDGITPLNIVFNSGNVENNWDELIVLDSDGTTNLNAATPYGAAGNVAGITYQSSGPTISFYVNYDTTVDCTTSSTINPLDVTVTCATCINPVATYAVIDDCDNGNQFLIDVNITSIGDATSLTISNNINANTVPATATGTYQIGPFPFATPVIVTVSNDQDVNCVINSQPIQVLACPPSNDNCIDATAAAVNAGSTCDLITPGTVLAATPSGVPGGSCTGAPDDDVWFEFTALNEVQLISLINVAGGSTNLDHAVYSGSCGSLTELYCSPNTASVTPLLTVGNTYYVRVFSFGSTPTSTTFDLCIQKAPENTICEQAANFCGDGGPATGSNIIGFPSIGQIACLFTTPNPSWNIIQIGDPGLIEIQIDQVNGSGGGLDVDFVLWGPFDSDTDFCAAGVLDQGCPAPNNCPNNTTNPNFYPYGNIVDCSYSAAPTENLTIDNAQAGEIYVLLVTNFSNQAGTITITQTNAGNGGAGSTVAEIQVDLGEDQDFCGFPDYTIVADSPFADTYEWYYDGFIIDGETSSTLTVTETGIYTVFAYDTNCDAVATDEILVTFGTEPVANPVQDIITCDDASADGFEDFDLESQTPIVLGAQDPSLFNVTYHLTQSDANSNTGALSSPYINVTNPQTIWIRIEDANATFCSVTTSFDLIISGPTPTATSVDIALCDDASRDGVESFDLTAHDANVLNGQSATDYSVSYYATQADANAGTSALVSPYTNTSNPQTIWARVESNIAVDCYSIIDFDLIVDDIPVTSFNSDFDYEVCPNATVPIMVEATANNYSVGEVTIDWYLDGTLITGQNGLVLPVLVEGTYTIDVTFNDTGCTSSTDIVIIELEQCVIPQGISPNNDGYNDFFDLSSFAVTKLEIFNRNGTLVYSKTNYTNEWYGQTNNGDELPVGTYYYTMEYENGKTRSAWVYINK</sequence>
<evidence type="ECO:0000313" key="4">
    <source>
        <dbReference type="EMBL" id="GFZ89367.1"/>
    </source>
</evidence>
<dbReference type="Gene3D" id="2.60.40.10">
    <property type="entry name" value="Immunoglobulins"/>
    <property type="match status" value="2"/>
</dbReference>
<dbReference type="Pfam" id="PF00041">
    <property type="entry name" value="fn3"/>
    <property type="match status" value="1"/>
</dbReference>
<proteinExistence type="predicted"/>
<keyword evidence="1" id="KW-0732">Signal</keyword>
<gene>
    <name evidence="4" type="ORF">GCM10011531_21120</name>
</gene>
<dbReference type="NCBIfam" id="TIGR04131">
    <property type="entry name" value="Bac_Flav_CTERM"/>
    <property type="match status" value="1"/>
</dbReference>
<dbReference type="Pfam" id="PF13585">
    <property type="entry name" value="CHU_C"/>
    <property type="match status" value="1"/>
</dbReference>
<keyword evidence="5" id="KW-1185">Reference proteome</keyword>
<protein>
    <recommendedName>
        <fullName evidence="6">Gliding motility-associated C-terminal domain-containing protein</fullName>
    </recommendedName>
</protein>
<feature type="chain" id="PRO_5035312951" description="Gliding motility-associated C-terminal domain-containing protein" evidence="1">
    <location>
        <begin position="20"/>
        <end position="1518"/>
    </location>
</feature>
<feature type="domain" description="Fibronectin type-III" evidence="3">
    <location>
        <begin position="192"/>
        <end position="290"/>
    </location>
</feature>
<dbReference type="Gene3D" id="2.60.120.200">
    <property type="match status" value="1"/>
</dbReference>
<dbReference type="SUPFAM" id="SSF49265">
    <property type="entry name" value="Fibronectin type III"/>
    <property type="match status" value="2"/>
</dbReference>
<dbReference type="GO" id="GO:0004553">
    <property type="term" value="F:hydrolase activity, hydrolyzing O-glycosyl compounds"/>
    <property type="evidence" value="ECO:0007669"/>
    <property type="project" value="UniProtKB-ARBA"/>
</dbReference>
<dbReference type="RefSeq" id="WP_188606347.1">
    <property type="nucleotide sequence ID" value="NZ_BMIC01000004.1"/>
</dbReference>